<dbReference type="PANTHER" id="PTHR30026:SF21">
    <property type="entry name" value="SLR1270 PROTEIN"/>
    <property type="match status" value="1"/>
</dbReference>
<dbReference type="EMBL" id="DSTK01000012">
    <property type="protein sequence ID" value="HFK96321.1"/>
    <property type="molecule type" value="Genomic_DNA"/>
</dbReference>
<evidence type="ECO:0000256" key="9">
    <source>
        <dbReference type="SAM" id="SignalP"/>
    </source>
</evidence>
<evidence type="ECO:0000256" key="2">
    <source>
        <dbReference type="ARBA" id="ARBA00007613"/>
    </source>
</evidence>
<keyword evidence="5" id="KW-0812">Transmembrane</keyword>
<dbReference type="GO" id="GO:0009279">
    <property type="term" value="C:cell outer membrane"/>
    <property type="evidence" value="ECO:0007669"/>
    <property type="project" value="UniProtKB-SubCell"/>
</dbReference>
<dbReference type="GO" id="GO:0015562">
    <property type="term" value="F:efflux transmembrane transporter activity"/>
    <property type="evidence" value="ECO:0007669"/>
    <property type="project" value="InterPro"/>
</dbReference>
<comment type="similarity">
    <text evidence="2">Belongs to the outer membrane factor (OMF) (TC 1.B.17) family.</text>
</comment>
<keyword evidence="7" id="KW-0998">Cell outer membrane</keyword>
<dbReference type="InterPro" id="IPR051906">
    <property type="entry name" value="TolC-like"/>
</dbReference>
<name>A0A832ECL4_9BACT</name>
<dbReference type="AlphaFoldDB" id="A0A832ECL4"/>
<dbReference type="GO" id="GO:0015288">
    <property type="term" value="F:porin activity"/>
    <property type="evidence" value="ECO:0007669"/>
    <property type="project" value="TreeGrafter"/>
</dbReference>
<evidence type="ECO:0000256" key="1">
    <source>
        <dbReference type="ARBA" id="ARBA00004442"/>
    </source>
</evidence>
<dbReference type="GO" id="GO:1990281">
    <property type="term" value="C:efflux pump complex"/>
    <property type="evidence" value="ECO:0007669"/>
    <property type="project" value="TreeGrafter"/>
</dbReference>
<keyword evidence="4" id="KW-1134">Transmembrane beta strand</keyword>
<protein>
    <submittedName>
        <fullName evidence="10">TolC family protein</fullName>
    </submittedName>
</protein>
<accession>A0A832ECL4</accession>
<sequence length="469" mass="51829">MKLHRNAAVLVATVFALCIVVSASGRASNPEPAAASGAETTVEAPTGTLAHALQTALAHHPKISLATSGTQAAEAGHRAARAGYFPKISLSHKILRSNNPVFVFGSLLEQGRFGVEHFDPAFLNAPDPMTNRRTEALASLPVFDQLFTATRVAESQGAQNKARFLEDWVKQEIFLGVIRSYYGVMVARERVHVAEDAVKETEAQVRRIQHFFENGQVVRSDLLAAQVQHLEFSQQLVEAQGQYHTAQVAFQTALGRPSPPYPEPTHKMPSLLVPLHPLAQYTADALAFRPDVAMVREDLHVARLRLREARARYLPRVDAFSTYGVSGPDWENGSSDYTLGLALSWDLYEGRRAPGIDQALALVTAAEAQVQEAEDQVRLQVVEAYENLKAARDRLSLSQQAVAQAREALRIVKDRYAEGLTTITEVLRAETTYRKAQWMDLGARYDHVVRYAELLFRTGRLQDAAPFEG</sequence>
<evidence type="ECO:0000256" key="8">
    <source>
        <dbReference type="SAM" id="Coils"/>
    </source>
</evidence>
<feature type="signal peptide" evidence="9">
    <location>
        <begin position="1"/>
        <end position="27"/>
    </location>
</feature>
<dbReference type="Gene3D" id="1.20.1600.10">
    <property type="entry name" value="Outer membrane efflux proteins (OEP)"/>
    <property type="match status" value="1"/>
</dbReference>
<evidence type="ECO:0000256" key="6">
    <source>
        <dbReference type="ARBA" id="ARBA00023136"/>
    </source>
</evidence>
<proteinExistence type="inferred from homology"/>
<feature type="coiled-coil region" evidence="8">
    <location>
        <begin position="356"/>
        <end position="408"/>
    </location>
</feature>
<evidence type="ECO:0000256" key="3">
    <source>
        <dbReference type="ARBA" id="ARBA00022448"/>
    </source>
</evidence>
<dbReference type="InterPro" id="IPR003423">
    <property type="entry name" value="OMP_efflux"/>
</dbReference>
<keyword evidence="3" id="KW-0813">Transport</keyword>
<evidence type="ECO:0000256" key="7">
    <source>
        <dbReference type="ARBA" id="ARBA00023237"/>
    </source>
</evidence>
<dbReference type="SUPFAM" id="SSF56954">
    <property type="entry name" value="Outer membrane efflux proteins (OEP)"/>
    <property type="match status" value="1"/>
</dbReference>
<evidence type="ECO:0000256" key="5">
    <source>
        <dbReference type="ARBA" id="ARBA00022692"/>
    </source>
</evidence>
<evidence type="ECO:0000313" key="10">
    <source>
        <dbReference type="EMBL" id="HFK96321.1"/>
    </source>
</evidence>
<organism evidence="10">
    <name type="scientific">Desulfacinum infernum</name>
    <dbReference type="NCBI Taxonomy" id="35837"/>
    <lineage>
        <taxon>Bacteria</taxon>
        <taxon>Pseudomonadati</taxon>
        <taxon>Thermodesulfobacteriota</taxon>
        <taxon>Syntrophobacteria</taxon>
        <taxon>Syntrophobacterales</taxon>
        <taxon>Syntrophobacteraceae</taxon>
        <taxon>Desulfacinum</taxon>
    </lineage>
</organism>
<gene>
    <name evidence="10" type="ORF">ENS06_03225</name>
</gene>
<evidence type="ECO:0000256" key="4">
    <source>
        <dbReference type="ARBA" id="ARBA00022452"/>
    </source>
</evidence>
<feature type="chain" id="PRO_5033034785" evidence="9">
    <location>
        <begin position="28"/>
        <end position="469"/>
    </location>
</feature>
<dbReference type="PANTHER" id="PTHR30026">
    <property type="entry name" value="OUTER MEMBRANE PROTEIN TOLC"/>
    <property type="match status" value="1"/>
</dbReference>
<comment type="subcellular location">
    <subcellularLocation>
        <location evidence="1">Cell outer membrane</location>
    </subcellularLocation>
</comment>
<keyword evidence="9" id="KW-0732">Signal</keyword>
<comment type="caution">
    <text evidence="10">The sequence shown here is derived from an EMBL/GenBank/DDBJ whole genome shotgun (WGS) entry which is preliminary data.</text>
</comment>
<keyword evidence="6" id="KW-0472">Membrane</keyword>
<keyword evidence="8" id="KW-0175">Coiled coil</keyword>
<reference evidence="10" key="1">
    <citation type="journal article" date="2020" name="mSystems">
        <title>Genome- and Community-Level Interaction Insights into Carbon Utilization and Element Cycling Functions of Hydrothermarchaeota in Hydrothermal Sediment.</title>
        <authorList>
            <person name="Zhou Z."/>
            <person name="Liu Y."/>
            <person name="Xu W."/>
            <person name="Pan J."/>
            <person name="Luo Z.H."/>
            <person name="Li M."/>
        </authorList>
    </citation>
    <scope>NUCLEOTIDE SEQUENCE [LARGE SCALE GENOMIC DNA]</scope>
    <source>
        <strain evidence="10">SpSt-456</strain>
    </source>
</reference>
<dbReference type="Pfam" id="PF02321">
    <property type="entry name" value="OEP"/>
    <property type="match status" value="2"/>
</dbReference>